<dbReference type="GO" id="GO:0030430">
    <property type="term" value="C:host cell cytoplasm"/>
    <property type="evidence" value="ECO:0007669"/>
    <property type="project" value="UniProtKB-SubCell"/>
</dbReference>
<dbReference type="GeneID" id="65103063"/>
<accession>A0A6G9LWZ1</accession>
<keyword evidence="9" id="KW-0863">Zinc-finger</keyword>
<comment type="subcellular location">
    <subcellularLocation>
        <location evidence="2">Host cytoplasm</location>
    </subcellularLocation>
    <subcellularLocation>
        <location evidence="1">Host nucleus</location>
    </subcellularLocation>
</comment>
<evidence type="ECO:0000256" key="11">
    <source>
        <dbReference type="ARBA" id="ARBA00022990"/>
    </source>
</evidence>
<dbReference type="InterPro" id="IPR003354">
    <property type="entry name" value="Papo_T_antigen"/>
</dbReference>
<dbReference type="SUPFAM" id="SSF161240">
    <property type="entry name" value="T-antigen specific domain-like"/>
    <property type="match status" value="1"/>
</dbReference>
<dbReference type="KEGG" id="vg:65103063"/>
<keyword evidence="12" id="KW-0805">Transcription regulation</keyword>
<dbReference type="CDD" id="cd06257">
    <property type="entry name" value="DnaJ"/>
    <property type="match status" value="1"/>
</dbReference>
<keyword evidence="8" id="KW-0479">Metal-binding</keyword>
<evidence type="ECO:0000256" key="14">
    <source>
        <dbReference type="ARBA" id="ARBA00023163"/>
    </source>
</evidence>
<evidence type="ECO:0000256" key="3">
    <source>
        <dbReference type="ARBA" id="ARBA00016539"/>
    </source>
</evidence>
<dbReference type="EMBL" id="MK671096">
    <property type="protein sequence ID" value="QIQ69364.1"/>
    <property type="molecule type" value="Genomic_DNA"/>
</dbReference>
<protein>
    <recommendedName>
        <fullName evidence="3">Small t antigen</fullName>
    </recommendedName>
</protein>
<evidence type="ECO:0000256" key="7">
    <source>
        <dbReference type="ARBA" id="ARBA00022581"/>
    </source>
</evidence>
<dbReference type="Gene3D" id="1.10.287.110">
    <property type="entry name" value="DnaJ domain"/>
    <property type="match status" value="1"/>
</dbReference>
<keyword evidence="11" id="KW-0007">Acetylation</keyword>
<evidence type="ECO:0000256" key="15">
    <source>
        <dbReference type="ARBA" id="ARBA00023200"/>
    </source>
</evidence>
<evidence type="ECO:0000256" key="4">
    <source>
        <dbReference type="ARBA" id="ARBA00022518"/>
    </source>
</evidence>
<evidence type="ECO:0000256" key="5">
    <source>
        <dbReference type="ARBA" id="ARBA00022553"/>
    </source>
</evidence>
<dbReference type="InterPro" id="IPR001623">
    <property type="entry name" value="DnaJ_domain"/>
</dbReference>
<gene>
    <name evidence="18" type="primary">STAg</name>
</gene>
<evidence type="ECO:0000313" key="17">
    <source>
        <dbReference type="EMBL" id="QIQ69364.1"/>
    </source>
</evidence>
<keyword evidence="13" id="KW-0010">Activator</keyword>
<evidence type="ECO:0000256" key="13">
    <source>
        <dbReference type="ARBA" id="ARBA00023159"/>
    </source>
</evidence>
<evidence type="ECO:0000256" key="2">
    <source>
        <dbReference type="ARBA" id="ARBA00004192"/>
    </source>
</evidence>
<name>A0A6G9LWZ1_9POLY</name>
<dbReference type="InterPro" id="IPR036092">
    <property type="entry name" value="Papo_T_antigensf"/>
</dbReference>
<proteinExistence type="predicted"/>
<dbReference type="PROSITE" id="PS50076">
    <property type="entry name" value="DNAJ_2"/>
    <property type="match status" value="1"/>
</dbReference>
<dbReference type="Gene3D" id="1.20.120.1860">
    <property type="entry name" value="Small t-antigen, unique domain"/>
    <property type="match status" value="1"/>
</dbReference>
<dbReference type="GO" id="GO:0042025">
    <property type="term" value="C:host cell nucleus"/>
    <property type="evidence" value="ECO:0007669"/>
    <property type="project" value="UniProtKB-SubCell"/>
</dbReference>
<evidence type="ECO:0000256" key="12">
    <source>
        <dbReference type="ARBA" id="ARBA00023015"/>
    </source>
</evidence>
<keyword evidence="5" id="KW-0597">Phosphoprotein</keyword>
<dbReference type="RefSeq" id="YP_010087758.1">
    <property type="nucleotide sequence ID" value="NC_055576.1"/>
</dbReference>
<evidence type="ECO:0000313" key="20">
    <source>
        <dbReference type="Proteomes" id="UP000679318"/>
    </source>
</evidence>
<dbReference type="SMART" id="SM00271">
    <property type="entry name" value="DnaJ"/>
    <property type="match status" value="1"/>
</dbReference>
<evidence type="ECO:0000256" key="1">
    <source>
        <dbReference type="ARBA" id="ARBA00004147"/>
    </source>
</evidence>
<evidence type="ECO:0000313" key="18">
    <source>
        <dbReference type="EMBL" id="QIQ69370.1"/>
    </source>
</evidence>
<keyword evidence="4" id="KW-0244">Early protein</keyword>
<dbReference type="Proteomes" id="UP000679318">
    <property type="component" value="Segment"/>
</dbReference>
<keyword evidence="7" id="KW-0945">Host-virus interaction</keyword>
<keyword evidence="14" id="KW-0804">Transcription</keyword>
<evidence type="ECO:0000256" key="9">
    <source>
        <dbReference type="ARBA" id="ARBA00022771"/>
    </source>
</evidence>
<dbReference type="SUPFAM" id="SSF46565">
    <property type="entry name" value="Chaperone J-domain"/>
    <property type="match status" value="1"/>
</dbReference>
<reference evidence="18 20" key="1">
    <citation type="journal article" date="2020" name="Virol. J.">
        <title>Search for polyoma-, herpes-, and bornaviruses in squirrels of the family Sciuridae.</title>
        <authorList>
            <person name="Schulze V."/>
            <person name="Lurz P.W.W."/>
            <person name="Ferrari N."/>
            <person name="Romeo C."/>
            <person name="Steele M.A."/>
            <person name="Marino S."/>
            <person name="Mazzamuto M.V."/>
            <person name="Calvignac-Spencer S."/>
            <person name="Schlottau K."/>
            <person name="Beer M."/>
            <person name="Ulrich R.G."/>
            <person name="Ehlers B."/>
        </authorList>
    </citation>
    <scope>NUCLEOTIDE SEQUENCE</scope>
    <source>
        <strain evidence="18">10018_KS18/1734</strain>
        <strain evidence="19">9804_KS15/0573</strain>
        <strain evidence="17">9982_KS18/1716</strain>
    </source>
</reference>
<evidence type="ECO:0000256" key="10">
    <source>
        <dbReference type="ARBA" id="ARBA00022833"/>
    </source>
</evidence>
<organism evidence="18">
    <name type="scientific">Sciurus carolinensis polyomavirus 1</name>
    <dbReference type="NCBI Taxonomy" id="2721750"/>
    <lineage>
        <taxon>Viruses</taxon>
        <taxon>Monodnaviria</taxon>
        <taxon>Shotokuvirae</taxon>
        <taxon>Cossaviricota</taxon>
        <taxon>Papovaviricetes</taxon>
        <taxon>Sepolyvirales</taxon>
        <taxon>Polyomaviridae</taxon>
        <taxon>Betapolyomavirus</taxon>
        <taxon>Betapolyomavirus sciuri</taxon>
    </lineage>
</organism>
<keyword evidence="10" id="KW-0862">Zinc</keyword>
<evidence type="ECO:0000313" key="19">
    <source>
        <dbReference type="EMBL" id="QIQ69376.1"/>
    </source>
</evidence>
<keyword evidence="20" id="KW-1185">Reference proteome</keyword>
<sequence>MESALTRDEQKELMGLLGLDPGCWGAMQLMRRAYHKKCLEYHPDKGGDGEKMKRMNVLYKKVMDNIERETPEQTWSWNSTEVRDKMDMMSPSAFYIRVWGHCNLGLLSSCDCLMCTLRKCHQIRCKYNSLVWLRCYCFDCFLQWFGMENNYYAFETWREVVATTPFQNLQIF</sequence>
<dbReference type="EMBL" id="MK671097">
    <property type="protein sequence ID" value="QIQ69370.1"/>
    <property type="molecule type" value="Genomic_DNA"/>
</dbReference>
<keyword evidence="15" id="KW-1035">Host cytoplasm</keyword>
<evidence type="ECO:0000259" key="16">
    <source>
        <dbReference type="PROSITE" id="PS50076"/>
    </source>
</evidence>
<keyword evidence="6" id="KW-1048">Host nucleus</keyword>
<dbReference type="EMBL" id="MK671101">
    <property type="protein sequence ID" value="QIQ69376.1"/>
    <property type="molecule type" value="Genomic_DNA"/>
</dbReference>
<dbReference type="Pfam" id="PF02380">
    <property type="entry name" value="Papo_T_antigen"/>
    <property type="match status" value="1"/>
</dbReference>
<evidence type="ECO:0000256" key="6">
    <source>
        <dbReference type="ARBA" id="ARBA00022562"/>
    </source>
</evidence>
<feature type="domain" description="J" evidence="16">
    <location>
        <begin position="12"/>
        <end position="90"/>
    </location>
</feature>
<dbReference type="InterPro" id="IPR036869">
    <property type="entry name" value="J_dom_sf"/>
</dbReference>
<dbReference type="GO" id="GO:0008270">
    <property type="term" value="F:zinc ion binding"/>
    <property type="evidence" value="ECO:0007669"/>
    <property type="project" value="UniProtKB-KW"/>
</dbReference>
<evidence type="ECO:0000256" key="8">
    <source>
        <dbReference type="ARBA" id="ARBA00022723"/>
    </source>
</evidence>